<dbReference type="EMBL" id="JANGEW010000002">
    <property type="protein sequence ID" value="MCQ5341750.1"/>
    <property type="molecule type" value="Genomic_DNA"/>
</dbReference>
<feature type="coiled-coil region" evidence="1">
    <location>
        <begin position="167"/>
        <end position="213"/>
    </location>
</feature>
<name>A0ABT1SR08_9FIRM</name>
<evidence type="ECO:0000313" key="2">
    <source>
        <dbReference type="EMBL" id="MCQ5341750.1"/>
    </source>
</evidence>
<proteinExistence type="predicted"/>
<protein>
    <submittedName>
        <fullName evidence="2">Uncharacterized protein</fullName>
    </submittedName>
</protein>
<evidence type="ECO:0000313" key="3">
    <source>
        <dbReference type="Proteomes" id="UP001206692"/>
    </source>
</evidence>
<organism evidence="2 3">
    <name type="scientific">Megasphaera massiliensis</name>
    <dbReference type="NCBI Taxonomy" id="1232428"/>
    <lineage>
        <taxon>Bacteria</taxon>
        <taxon>Bacillati</taxon>
        <taxon>Bacillota</taxon>
        <taxon>Negativicutes</taxon>
        <taxon>Veillonellales</taxon>
        <taxon>Veillonellaceae</taxon>
        <taxon>Megasphaera</taxon>
    </lineage>
</organism>
<reference evidence="2 3" key="1">
    <citation type="submission" date="2022-06" db="EMBL/GenBank/DDBJ databases">
        <title>Isolation of gut microbiota from human fecal samples.</title>
        <authorList>
            <person name="Pamer E.G."/>
            <person name="Barat B."/>
            <person name="Waligurski E."/>
            <person name="Medina S."/>
            <person name="Paddock L."/>
            <person name="Mostad J."/>
        </authorList>
    </citation>
    <scope>NUCLEOTIDE SEQUENCE [LARGE SCALE GENOMIC DNA]</scope>
    <source>
        <strain evidence="2 3">DFI.1.1</strain>
    </source>
</reference>
<gene>
    <name evidence="2" type="ORF">NE675_01695</name>
</gene>
<dbReference type="RefSeq" id="WP_154254046.1">
    <property type="nucleotide sequence ID" value="NZ_JANGEW010000002.1"/>
</dbReference>
<keyword evidence="3" id="KW-1185">Reference proteome</keyword>
<evidence type="ECO:0000256" key="1">
    <source>
        <dbReference type="SAM" id="Coils"/>
    </source>
</evidence>
<keyword evidence="1" id="KW-0175">Coiled coil</keyword>
<accession>A0ABT1SR08</accession>
<dbReference type="Proteomes" id="UP001206692">
    <property type="component" value="Unassembled WGS sequence"/>
</dbReference>
<comment type="caution">
    <text evidence="2">The sequence shown here is derived from an EMBL/GenBank/DDBJ whole genome shotgun (WGS) entry which is preliminary data.</text>
</comment>
<sequence length="505" mass="55159">MKIDTAISGITNAGMAEDILLHGAAGKEHMVAYEGFDHETGIALKRGLKDISKSKVNPQYREQNLKQQAGFSAEVKETARENADRILKKDGTRKVRTDDIGRVNDPLYDHVELDANGNVIPGSGSQMKFVGKNPKECLNKLMSGKYKKYRDANVTMEVPSDFYDGVCQEIDKNVADLNKQVEAAKRQGKMAVAKQKQAQIDDLKRTRQNLKKSRVSQSDAMEARKNPRLSTAKDIHRLSHDAGVNAAKYGAGIGGTISGLQNAICVLQGKKSPSEAFRDTAVTTGKAAANAYVTAYGSTAAIAVMRNASQSFVRTLSRTNLPAQIVSTAVTSADTIWQWMNGKVTGTECLEEMGKNGFAISSSAAYAAAGQLLIPIPVVGGLVGGMVGYSLASACYGELMTALKDAKLAREERIRVERECEAAVVAIRQYRQEINRIAERYLAEYRNTFEAAFADMKNAMRIGDIDGFIAGANTITRKLGGTTNFDSFEEFDRRMNDPEPFKFKF</sequence>